<protein>
    <submittedName>
        <fullName evidence="1">Uncharacterized protein</fullName>
    </submittedName>
</protein>
<sequence>MAMKQTQTKLFDFSDVGLDFCAGSKTLFPDRFKRILALGYNLQTVASVSVAGNQVTFEYGVSHGYVADRVLKVTSGPLAAIHGGEFVIDSVAATSLTVTIDDAPISIAGGFTTIVAPLGWELVYEQLNIHIYKFKHLDETDFYIRLCFENNSARRSNISPCIGKSYDVITGNINDPNCLQSTKNIASPEKFSWDFTDSRTASYDNYSFSQGYSIFGEFKIIGSKYHFLALNWQSTSSWRASVNGFLPHSNSHEKLKYPVLIGWKSSNGDATRSAYGQAYQYSVSSVTGYGEAWVGNYKVDFNNNTNLSVSNYKLVDTNNAYNSFYPSSIEDFNTTSAYPIAVQLQETRQFMGYCYGAYLCRYSNTNTPANTHTTSPSITSDIDLASTILIHPMVEGSSSIATYIAAPLEEIKIA</sequence>
<name>A0A1T1GUF2_9GAMM</name>
<reference evidence="1 2" key="1">
    <citation type="submission" date="2017-02" db="EMBL/GenBank/DDBJ databases">
        <title>Acinetobacter sp. ANC 4945, whole genome shotgun sequencing project.</title>
        <authorList>
            <person name="Radolfova-Krizova L."/>
            <person name="Al Atrouni A."/>
            <person name="Nemec A."/>
        </authorList>
    </citation>
    <scope>NUCLEOTIDE SEQUENCE [LARGE SCALE GENOMIC DNA]</scope>
    <source>
        <strain evidence="1 2">ANC 4945</strain>
    </source>
</reference>
<evidence type="ECO:0000313" key="2">
    <source>
        <dbReference type="Proteomes" id="UP000191160"/>
    </source>
</evidence>
<evidence type="ECO:0000313" key="1">
    <source>
        <dbReference type="EMBL" id="OOV81249.1"/>
    </source>
</evidence>
<gene>
    <name evidence="1" type="ORF">B1202_11880</name>
</gene>
<dbReference type="RefSeq" id="WP_078190813.1">
    <property type="nucleotide sequence ID" value="NZ_JAMCOZ010000009.1"/>
</dbReference>
<organism evidence="1 2">
    <name type="scientific">Acinetobacter amyesii</name>
    <dbReference type="NCBI Taxonomy" id="2942470"/>
    <lineage>
        <taxon>Bacteria</taxon>
        <taxon>Pseudomonadati</taxon>
        <taxon>Pseudomonadota</taxon>
        <taxon>Gammaproteobacteria</taxon>
        <taxon>Moraxellales</taxon>
        <taxon>Moraxellaceae</taxon>
        <taxon>Acinetobacter</taxon>
    </lineage>
</organism>
<comment type="caution">
    <text evidence="1">The sequence shown here is derived from an EMBL/GenBank/DDBJ whole genome shotgun (WGS) entry which is preliminary data.</text>
</comment>
<proteinExistence type="predicted"/>
<dbReference type="EMBL" id="MVKX01000007">
    <property type="protein sequence ID" value="OOV81249.1"/>
    <property type="molecule type" value="Genomic_DNA"/>
</dbReference>
<keyword evidence="2" id="KW-1185">Reference proteome</keyword>
<dbReference type="Proteomes" id="UP000191160">
    <property type="component" value="Unassembled WGS sequence"/>
</dbReference>
<accession>A0A1T1GUF2</accession>
<dbReference type="AlphaFoldDB" id="A0A1T1GUF2"/>